<dbReference type="OrthoDB" id="94615at2759"/>
<dbReference type="Proteomes" id="UP000332933">
    <property type="component" value="Unassembled WGS sequence"/>
</dbReference>
<dbReference type="InterPro" id="IPR017455">
    <property type="entry name" value="Znf_FYVE-rel"/>
</dbReference>
<dbReference type="Gene3D" id="3.30.40.10">
    <property type="entry name" value="Zinc/RING finger domain, C3HC4 (zinc finger)"/>
    <property type="match status" value="1"/>
</dbReference>
<dbReference type="Pfam" id="PF01363">
    <property type="entry name" value="FYVE"/>
    <property type="match status" value="1"/>
</dbReference>
<dbReference type="InterPro" id="IPR011011">
    <property type="entry name" value="Znf_FYVE_PHD"/>
</dbReference>
<reference evidence="6" key="2">
    <citation type="submission" date="2019-06" db="EMBL/GenBank/DDBJ databases">
        <title>Genomics analysis of Aphanomyces spp. identifies a new class of oomycete effector associated with host adaptation.</title>
        <authorList>
            <person name="Gaulin E."/>
        </authorList>
    </citation>
    <scope>NUCLEOTIDE SEQUENCE</scope>
    <source>
        <strain evidence="6">CBS 578.67</strain>
    </source>
</reference>
<evidence type="ECO:0000256" key="2">
    <source>
        <dbReference type="ARBA" id="ARBA00022771"/>
    </source>
</evidence>
<keyword evidence="2 4" id="KW-0863">Zinc-finger</keyword>
<dbReference type="Gene3D" id="3.30.530.20">
    <property type="match status" value="1"/>
</dbReference>
<evidence type="ECO:0000259" key="5">
    <source>
        <dbReference type="PROSITE" id="PS50178"/>
    </source>
</evidence>
<organism evidence="7 8">
    <name type="scientific">Aphanomyces stellatus</name>
    <dbReference type="NCBI Taxonomy" id="120398"/>
    <lineage>
        <taxon>Eukaryota</taxon>
        <taxon>Sar</taxon>
        <taxon>Stramenopiles</taxon>
        <taxon>Oomycota</taxon>
        <taxon>Saprolegniomycetes</taxon>
        <taxon>Saprolegniales</taxon>
        <taxon>Verrucalvaceae</taxon>
        <taxon>Aphanomyces</taxon>
    </lineage>
</organism>
<dbReference type="EMBL" id="VJMH01007408">
    <property type="protein sequence ID" value="KAF0683372.1"/>
    <property type="molecule type" value="Genomic_DNA"/>
</dbReference>
<keyword evidence="3" id="KW-0862">Zinc</keyword>
<dbReference type="AlphaFoldDB" id="A0A485LQR8"/>
<reference evidence="7 8" key="1">
    <citation type="submission" date="2019-03" db="EMBL/GenBank/DDBJ databases">
        <authorList>
            <person name="Gaulin E."/>
            <person name="Dumas B."/>
        </authorList>
    </citation>
    <scope>NUCLEOTIDE SEQUENCE [LARGE SCALE GENOMIC DNA]</scope>
    <source>
        <strain evidence="7">CBS 568.67</strain>
    </source>
</reference>
<dbReference type="InterPro" id="IPR052727">
    <property type="entry name" value="Rab4/Rab5_effector"/>
</dbReference>
<keyword evidence="8" id="KW-1185">Reference proteome</keyword>
<dbReference type="SMART" id="SM00064">
    <property type="entry name" value="FYVE"/>
    <property type="match status" value="1"/>
</dbReference>
<dbReference type="InterPro" id="IPR000306">
    <property type="entry name" value="Znf_FYVE"/>
</dbReference>
<dbReference type="PROSITE" id="PS50178">
    <property type="entry name" value="ZF_FYVE"/>
    <property type="match status" value="1"/>
</dbReference>
<evidence type="ECO:0000256" key="1">
    <source>
        <dbReference type="ARBA" id="ARBA00022723"/>
    </source>
</evidence>
<dbReference type="SUPFAM" id="SSF55961">
    <property type="entry name" value="Bet v1-like"/>
    <property type="match status" value="1"/>
</dbReference>
<dbReference type="InterPro" id="IPR023393">
    <property type="entry name" value="START-like_dom_sf"/>
</dbReference>
<proteinExistence type="predicted"/>
<dbReference type="SUPFAM" id="SSF57903">
    <property type="entry name" value="FYVE/PHD zinc finger"/>
    <property type="match status" value="1"/>
</dbReference>
<sequence length="422" mass="46881">MCLLKTPGVSPDFFHCAPLSTAQIMRFRARGSQAARDLVADVRLAAGRIHWTASTGDGRVQVHKARKDGLPIYRTQTEIRASLDDMVSIFLTTTTADTREVNAIFFPDHVDKVRLYNLTTPTDALPHFYQSISWDTIQPPFRGAVFKPRDWCYIEHMEETTIDGRRAWVRALQHINVAACPIMRGLVRGHHLLSGFVYVETTCPGVLQVIELHHIRPNGSLACGHALTDYFLDKTIKARAADLAAMEARVHAFKLSQLDFVSFQDLVPKHMRTACSSCLASFGLLRKKINCRRCGEVVCGSCSAMWTIRVGGAASSVPICRGCAAECKEPPPANSRSTRSSVWSYESSMSDDLKTKKAANTVESALLSLLRRSADTQQQLATQQNTIMRTLSHHSEQIHTLASTVARVEAKLSHRPRQVPCL</sequence>
<evidence type="ECO:0000313" key="6">
    <source>
        <dbReference type="EMBL" id="KAF0683372.1"/>
    </source>
</evidence>
<evidence type="ECO:0000256" key="3">
    <source>
        <dbReference type="ARBA" id="ARBA00022833"/>
    </source>
</evidence>
<dbReference type="InterPro" id="IPR013083">
    <property type="entry name" value="Znf_RING/FYVE/PHD"/>
</dbReference>
<name>A0A485LQR8_9STRA</name>
<gene>
    <name evidence="7" type="primary">Aste57867_24584</name>
    <name evidence="6" type="ORF">As57867_024506</name>
    <name evidence="7" type="ORF">ASTE57867_24584</name>
</gene>
<evidence type="ECO:0000313" key="8">
    <source>
        <dbReference type="Proteomes" id="UP000332933"/>
    </source>
</evidence>
<protein>
    <submittedName>
        <fullName evidence="7">Aste57867_24584 protein</fullName>
    </submittedName>
</protein>
<feature type="domain" description="FYVE-type" evidence="5">
    <location>
        <begin position="269"/>
        <end position="328"/>
    </location>
</feature>
<keyword evidence="1" id="KW-0479">Metal-binding</keyword>
<accession>A0A485LQR8</accession>
<dbReference type="PANTHER" id="PTHR13510">
    <property type="entry name" value="FYVE-FINGER-CONTAINING RAB5 EFFECTOR PROTEIN RABENOSYN-5-RELATED"/>
    <property type="match status" value="1"/>
</dbReference>
<dbReference type="GO" id="GO:0008270">
    <property type="term" value="F:zinc ion binding"/>
    <property type="evidence" value="ECO:0007669"/>
    <property type="project" value="UniProtKB-KW"/>
</dbReference>
<dbReference type="EMBL" id="CAADRA010007434">
    <property type="protein sequence ID" value="VFU01223.1"/>
    <property type="molecule type" value="Genomic_DNA"/>
</dbReference>
<dbReference type="PANTHER" id="PTHR13510:SF44">
    <property type="entry name" value="RABENOSYN-5"/>
    <property type="match status" value="1"/>
</dbReference>
<dbReference type="CDD" id="cd00065">
    <property type="entry name" value="FYVE_like_SF"/>
    <property type="match status" value="1"/>
</dbReference>
<evidence type="ECO:0000313" key="7">
    <source>
        <dbReference type="EMBL" id="VFU01223.1"/>
    </source>
</evidence>
<evidence type="ECO:0000256" key="4">
    <source>
        <dbReference type="PROSITE-ProRule" id="PRU00091"/>
    </source>
</evidence>